<dbReference type="EMBL" id="JADLQX010000043">
    <property type="protein sequence ID" value="MBF6302414.1"/>
    <property type="molecule type" value="Genomic_DNA"/>
</dbReference>
<gene>
    <name evidence="2" type="ORF">IU459_33470</name>
</gene>
<dbReference type="RefSeq" id="WP_195133601.1">
    <property type="nucleotide sequence ID" value="NZ_JADLQX010000043.1"/>
</dbReference>
<sequence>MTFAQPLAAPLHPTVLDALRNTPAAPLLDQPTQQVLAGIGLPALPQFPALPPLPGLPVLPPLDPAALFKPVTDLISGYGNGNLGGGEFNPQTLMRNVTDAVRTAMQLASTGIQLLQSMESSGATAATAAAVDTVATSASISEQAARINLTTGGAAGTVATGYAQIAAVATRFALTTAALGPTLVTPPGQAALLATAIEAGTEAIAITAQTKAQLLAQSAEMTEAGKPVPTRRPKRADLGKVQRSLTPTVSAASPSAPDVSAVSSLPSPGSASATAGVAPSSPNQPTVTQLLSQLQQVVTPLLSVAQTIGKEVSAQFPAKPAADPAAPAPTRSATAAVPVGSTSGGAAVAPAAAPLGGWQAEGVIAATASPVGTPLISASTATYSHEVLPPFAPGAGSTGAERARSAGGRPESPVDARYGDELVGGHPPETAAPVIGVETTGDPDTPFSL</sequence>
<evidence type="ECO:0000313" key="3">
    <source>
        <dbReference type="Proteomes" id="UP000702209"/>
    </source>
</evidence>
<comment type="caution">
    <text evidence="2">The sequence shown here is derived from an EMBL/GenBank/DDBJ whole genome shotgun (WGS) entry which is preliminary data.</text>
</comment>
<feature type="region of interest" description="Disordered" evidence="1">
    <location>
        <begin position="390"/>
        <end position="449"/>
    </location>
</feature>
<feature type="region of interest" description="Disordered" evidence="1">
    <location>
        <begin position="317"/>
        <end position="337"/>
    </location>
</feature>
<evidence type="ECO:0000313" key="2">
    <source>
        <dbReference type="EMBL" id="MBF6302414.1"/>
    </source>
</evidence>
<proteinExistence type="predicted"/>
<feature type="region of interest" description="Disordered" evidence="1">
    <location>
        <begin position="221"/>
        <end position="285"/>
    </location>
</feature>
<reference evidence="2 3" key="1">
    <citation type="submission" date="2020-10" db="EMBL/GenBank/DDBJ databases">
        <title>Identification of Nocardia species via Next-generation sequencing and recognition of intraspecies genetic diversity.</title>
        <authorList>
            <person name="Li P."/>
            <person name="Li P."/>
            <person name="Lu B."/>
        </authorList>
    </citation>
    <scope>NUCLEOTIDE SEQUENCE [LARGE SCALE GENOMIC DNA]</scope>
    <source>
        <strain evidence="2 3">BJ06-0157</strain>
    </source>
</reference>
<accession>A0ABS0D5G0</accession>
<keyword evidence="3" id="KW-1185">Reference proteome</keyword>
<feature type="compositionally biased region" description="Low complexity" evidence="1">
    <location>
        <begin position="244"/>
        <end position="268"/>
    </location>
</feature>
<name>A0ABS0D5G0_9NOCA</name>
<organism evidence="2 3">
    <name type="scientific">Nocardia amamiensis</name>
    <dbReference type="NCBI Taxonomy" id="404578"/>
    <lineage>
        <taxon>Bacteria</taxon>
        <taxon>Bacillati</taxon>
        <taxon>Actinomycetota</taxon>
        <taxon>Actinomycetes</taxon>
        <taxon>Mycobacteriales</taxon>
        <taxon>Nocardiaceae</taxon>
        <taxon>Nocardia</taxon>
    </lineage>
</organism>
<dbReference type="Proteomes" id="UP000702209">
    <property type="component" value="Unassembled WGS sequence"/>
</dbReference>
<evidence type="ECO:0000256" key="1">
    <source>
        <dbReference type="SAM" id="MobiDB-lite"/>
    </source>
</evidence>
<protein>
    <submittedName>
        <fullName evidence="2">Uncharacterized protein</fullName>
    </submittedName>
</protein>